<dbReference type="SUPFAM" id="SSF56300">
    <property type="entry name" value="Metallo-dependent phosphatases"/>
    <property type="match status" value="1"/>
</dbReference>
<feature type="coiled-coil region" evidence="1">
    <location>
        <begin position="75"/>
        <end position="102"/>
    </location>
</feature>
<organism evidence="2">
    <name type="scientific">uncultured Pleomorphomonas sp</name>
    <dbReference type="NCBI Taxonomy" id="442121"/>
    <lineage>
        <taxon>Bacteria</taxon>
        <taxon>Pseudomonadati</taxon>
        <taxon>Pseudomonadota</taxon>
        <taxon>Alphaproteobacteria</taxon>
        <taxon>Hyphomicrobiales</taxon>
        <taxon>Pleomorphomonadaceae</taxon>
        <taxon>Pleomorphomonas</taxon>
        <taxon>environmental samples</taxon>
    </lineage>
</organism>
<accession>A0A212L6V8</accession>
<keyword evidence="1" id="KW-0175">Coiled coil</keyword>
<dbReference type="EMBL" id="FMJD01000003">
    <property type="protein sequence ID" value="SCM73312.1"/>
    <property type="molecule type" value="Genomic_DNA"/>
</dbReference>
<dbReference type="AlphaFoldDB" id="A0A212L6V8"/>
<name>A0A212L6V8_9HYPH</name>
<protein>
    <recommendedName>
        <fullName evidence="3">Calcineurin-like phosphoesterase domain-containing protein</fullName>
    </recommendedName>
</protein>
<dbReference type="RefSeq" id="WP_288199442.1">
    <property type="nucleotide sequence ID" value="NZ_LT608334.1"/>
</dbReference>
<evidence type="ECO:0000313" key="2">
    <source>
        <dbReference type="EMBL" id="SCM73312.1"/>
    </source>
</evidence>
<proteinExistence type="predicted"/>
<reference evidence="2" key="1">
    <citation type="submission" date="2016-08" db="EMBL/GenBank/DDBJ databases">
        <authorList>
            <person name="Seilhamer J.J."/>
        </authorList>
    </citation>
    <scope>NUCLEOTIDE SEQUENCE</scope>
    <source>
        <strain evidence="2">86</strain>
    </source>
</reference>
<evidence type="ECO:0008006" key="3">
    <source>
        <dbReference type="Google" id="ProtNLM"/>
    </source>
</evidence>
<dbReference type="InterPro" id="IPR029052">
    <property type="entry name" value="Metallo-depent_PP-like"/>
</dbReference>
<gene>
    <name evidence="2" type="ORF">KL86PLE_110018</name>
</gene>
<sequence>MTRPVGKHLTHEEHAEIRRRLAAGEQPSRIASAVGCRVQSVWKIRRAILAGSAIAAQPVPPERPEEVPPADPVEVARLKTQMKALQGENKTLLDRARKAEDLRAGLFGLTETPPEPVAFRTPEGGNPSAETIVLFLSDLHWGERVSIEAMDGLNSYSLDIARARIGRYFQTVADLATKHWTGPPPARLILILGGDLVSGEIHAELAKTNEAKALPAVKDCASHLAEGIALLRRRLPCPIDIVSLAGNHGRSTLKPESKEAVETSYDTLVSDFLEMALRQRRDVSFYVPSSVDALFPVYGFRLLATHGDRIGSRGGQGFIGPAATAARGMKRIVADYSARSVHLDLILMGHFHTAMQLEEGFVNGCLPGPSEYSRDGRFRPAPARQLWLTIHPRRGVTTTRWINVGVPSEGALYAPPPPDRELRPRWRVPAVSVPAE</sequence>
<evidence type="ECO:0000256" key="1">
    <source>
        <dbReference type="SAM" id="Coils"/>
    </source>
</evidence>